<reference evidence="2 3" key="1">
    <citation type="submission" date="2017-10" db="EMBL/GenBank/DDBJ databases">
        <title>Complete Genome Sequence of Faecalibacterium prausnitzii isolated from the gut of healthy adult Indian.</title>
        <authorList>
            <person name="Bag S."/>
            <person name="Ghosh T.S."/>
            <person name="Das B."/>
        </authorList>
    </citation>
    <scope>NUCLEOTIDE SEQUENCE [LARGE SCALE GENOMIC DNA]</scope>
    <source>
        <strain evidence="2 3">Indica</strain>
    </source>
</reference>
<dbReference type="RefSeq" id="WP_022256378.1">
    <property type="nucleotide sequence ID" value="NZ_CP023819.1"/>
</dbReference>
<evidence type="ECO:0000313" key="2">
    <source>
        <dbReference type="EMBL" id="ATL90821.1"/>
    </source>
</evidence>
<organism evidence="2 3">
    <name type="scientific">Faecalibacterium prausnitzii</name>
    <dbReference type="NCBI Taxonomy" id="853"/>
    <lineage>
        <taxon>Bacteria</taxon>
        <taxon>Bacillati</taxon>
        <taxon>Bacillota</taxon>
        <taxon>Clostridia</taxon>
        <taxon>Eubacteriales</taxon>
        <taxon>Oscillospiraceae</taxon>
        <taxon>Faecalibacterium</taxon>
    </lineage>
</organism>
<dbReference type="Proteomes" id="UP000223709">
    <property type="component" value="Chromosome"/>
</dbReference>
<dbReference type="PANTHER" id="PTHR47708:SF2">
    <property type="entry name" value="SI:CH73-132F6.5"/>
    <property type="match status" value="1"/>
</dbReference>
<dbReference type="InterPro" id="IPR010839">
    <property type="entry name" value="AtuA_N"/>
</dbReference>
<protein>
    <submittedName>
        <fullName evidence="2">DUF1446 domain-containing protein</fullName>
    </submittedName>
</protein>
<name>A0A291TCX3_9FIRM</name>
<sequence>MKKVAIGGGQGFWGDSPDAAIHMIRNADIQYMGCDYLAELTLSIMAKQQLKDPTKGFAPDFTTRILKEAGKEAWDKHIKICTNAGGMNINGCVDGIRQWAEGNSMSGYKIGYVTGDNIKDKIPQLLKDGWTFPNFDYDGNFNDILDKIYNCNVYIGHEGIEGCLAEGADVVITGRAADSALFLAPLKYEFGWAADDWDNLARGIMAGHLLECGGQGAGGNYMYDWRNVPRMDELGFPIAELTDDTFEITKAPDCGGIICEQSCKEQFLYEVHDPANYLTPDVNVDISHATITQVGDNRVRIGGVKGKPRPDTLKLCVGYHKGWKTVSMLSFAWPDAYEKAQYCAEVIMKKMQRRGMKADDIHISYIGLNSLHLGVADMSEEALKNLNECVLRIAVFSEDKSECAKIIPEISPMQLNGPPGASFFGGRARVQEVMALWPTTVPRDAVQVESHILEVK</sequence>
<dbReference type="AlphaFoldDB" id="A0A291TCX3"/>
<feature type="domain" description="Acyclic terpene utilisation N-terminal" evidence="1">
    <location>
        <begin position="4"/>
        <end position="451"/>
    </location>
</feature>
<dbReference type="PANTHER" id="PTHR47708">
    <property type="match status" value="1"/>
</dbReference>
<accession>A0A291TCX3</accession>
<dbReference type="EMBL" id="CP023819">
    <property type="protein sequence ID" value="ATL90821.1"/>
    <property type="molecule type" value="Genomic_DNA"/>
</dbReference>
<gene>
    <name evidence="2" type="ORF">CRH10_11240</name>
</gene>
<dbReference type="Pfam" id="PF07287">
    <property type="entry name" value="AtuA"/>
    <property type="match status" value="1"/>
</dbReference>
<evidence type="ECO:0000313" key="3">
    <source>
        <dbReference type="Proteomes" id="UP000223709"/>
    </source>
</evidence>
<evidence type="ECO:0000259" key="1">
    <source>
        <dbReference type="Pfam" id="PF07287"/>
    </source>
</evidence>
<proteinExistence type="predicted"/>